<keyword evidence="3 5" id="KW-0663">Pyridoxal phosphate</keyword>
<dbReference type="OrthoDB" id="9801249at2"/>
<evidence type="ECO:0000256" key="2">
    <source>
        <dbReference type="ARBA" id="ARBA00008639"/>
    </source>
</evidence>
<dbReference type="Proteomes" id="UP000242258">
    <property type="component" value="Unassembled WGS sequence"/>
</dbReference>
<dbReference type="Gene3D" id="3.40.50.1100">
    <property type="match status" value="2"/>
</dbReference>
<comment type="caution">
    <text evidence="7">The sequence shown here is derived from an EMBL/GenBank/DDBJ whole genome shotgun (WGS) entry which is preliminary data.</text>
</comment>
<dbReference type="InterPro" id="IPR001926">
    <property type="entry name" value="TrpB-like_PALP"/>
</dbReference>
<feature type="active site" description="Nucleophile" evidence="4">
    <location>
        <position position="80"/>
    </location>
</feature>
<organism evidence="7 8">
    <name type="scientific">Rheinheimera salexigens</name>
    <dbReference type="NCBI Taxonomy" id="1628148"/>
    <lineage>
        <taxon>Bacteria</taxon>
        <taxon>Pseudomonadati</taxon>
        <taxon>Pseudomonadota</taxon>
        <taxon>Gammaproteobacteria</taxon>
        <taxon>Chromatiales</taxon>
        <taxon>Chromatiaceae</taxon>
        <taxon>Rheinheimera</taxon>
    </lineage>
</organism>
<dbReference type="PANTHER" id="PTHR43780:SF2">
    <property type="entry name" value="1-AMINOCYCLOPROPANE-1-CARBOXYLATE DEAMINASE-RELATED"/>
    <property type="match status" value="1"/>
</dbReference>
<dbReference type="NCBIfam" id="NF003031">
    <property type="entry name" value="PRK03910.1-4"/>
    <property type="match status" value="1"/>
</dbReference>
<evidence type="ECO:0000313" key="7">
    <source>
        <dbReference type="EMBL" id="OEY68239.1"/>
    </source>
</evidence>
<dbReference type="AlphaFoldDB" id="A0A1E7Q280"/>
<dbReference type="RefSeq" id="WP_070047806.1">
    <property type="nucleotide sequence ID" value="NZ_CBCSDO010000011.1"/>
</dbReference>
<evidence type="ECO:0000259" key="6">
    <source>
        <dbReference type="Pfam" id="PF00291"/>
    </source>
</evidence>
<dbReference type="InterPro" id="IPR027278">
    <property type="entry name" value="ACCD_DCysDesulf"/>
</dbReference>
<sequence>MIPFAQLSQNFTKLVLSHQPTPLEVAARMSSLLGIKLLIKRDDCTGLAGGGNKTRKLEYLLADAQKHQADTLITIGGIQSNHARQTAAAAAKFGFDCELILQDVAGAPTDNYSENGNILLNSLCGATVHKLSINDDCQQFAQQRINELTSTGKKPYLIPIGGSNVIGSMGYVQCAYELVQQINQQQHRVDHIVLATGSAGTQAGLLAGLIAADSDIPVLGINVSRPVTEQNPLVEQLLRQVLQALQLDPALAKNRVHTNGDYYGEGYGISSSVSESAIKLLAQQEGLLLDPVYTGKAMAGLIDLVHSGQLKPNSTVLFLHTGGSQALFAYRSCFNIPIYS</sequence>
<dbReference type="Pfam" id="PF00291">
    <property type="entry name" value="PALP"/>
    <property type="match status" value="1"/>
</dbReference>
<comment type="similarity">
    <text evidence="2">Belongs to the ACC deaminase/D-cysteine desulfhydrase family.</text>
</comment>
<name>A0A1E7Q280_9GAMM</name>
<dbReference type="EMBL" id="MKEK01000001">
    <property type="protein sequence ID" value="OEY68239.1"/>
    <property type="molecule type" value="Genomic_DNA"/>
</dbReference>
<protein>
    <submittedName>
        <fullName evidence="7">D-cysteine desulfhydrase</fullName>
    </submittedName>
</protein>
<evidence type="ECO:0000313" key="8">
    <source>
        <dbReference type="Proteomes" id="UP000242258"/>
    </source>
</evidence>
<dbReference type="NCBIfam" id="TIGR01275">
    <property type="entry name" value="ACC_deam_rel"/>
    <property type="match status" value="1"/>
</dbReference>
<feature type="modified residue" description="N6-(pyridoxal phosphate)lysine" evidence="5">
    <location>
        <position position="53"/>
    </location>
</feature>
<gene>
    <name evidence="7" type="ORF">BI198_00650</name>
</gene>
<dbReference type="STRING" id="1628148.BI198_00650"/>
<keyword evidence="8" id="KW-1185">Reference proteome</keyword>
<evidence type="ECO:0000256" key="1">
    <source>
        <dbReference type="ARBA" id="ARBA00001933"/>
    </source>
</evidence>
<feature type="domain" description="Tryptophan synthase beta chain-like PALP" evidence="6">
    <location>
        <begin position="18"/>
        <end position="322"/>
    </location>
</feature>
<dbReference type="InterPro" id="IPR005966">
    <property type="entry name" value="D-Cys_desShydrase"/>
</dbReference>
<proteinExistence type="inferred from homology"/>
<dbReference type="PIRSF" id="PIRSF006278">
    <property type="entry name" value="ACCD_DCysDesulf"/>
    <property type="match status" value="1"/>
</dbReference>
<dbReference type="InterPro" id="IPR036052">
    <property type="entry name" value="TrpB-like_PALP_sf"/>
</dbReference>
<accession>A0A1E7Q280</accession>
<evidence type="ECO:0000256" key="5">
    <source>
        <dbReference type="PIRSR" id="PIRSR006278-2"/>
    </source>
</evidence>
<evidence type="ECO:0000256" key="4">
    <source>
        <dbReference type="PIRSR" id="PIRSR006278-1"/>
    </source>
</evidence>
<dbReference type="GO" id="GO:0019148">
    <property type="term" value="F:D-cysteine desulfhydrase activity"/>
    <property type="evidence" value="ECO:0007669"/>
    <property type="project" value="TreeGrafter"/>
</dbReference>
<comment type="cofactor">
    <cofactor evidence="1">
        <name>pyridoxal 5'-phosphate</name>
        <dbReference type="ChEBI" id="CHEBI:597326"/>
    </cofactor>
</comment>
<dbReference type="PANTHER" id="PTHR43780">
    <property type="entry name" value="1-AMINOCYCLOPROPANE-1-CARBOXYLATE DEAMINASE-RELATED"/>
    <property type="match status" value="1"/>
</dbReference>
<reference evidence="8" key="1">
    <citation type="submission" date="2016-09" db="EMBL/GenBank/DDBJ databases">
        <authorList>
            <person name="Wan X."/>
            <person name="Hou S."/>
        </authorList>
    </citation>
    <scope>NUCLEOTIDE SEQUENCE [LARGE SCALE GENOMIC DNA]</scope>
    <source>
        <strain evidence="8">KH87</strain>
    </source>
</reference>
<evidence type="ECO:0000256" key="3">
    <source>
        <dbReference type="ARBA" id="ARBA00022898"/>
    </source>
</evidence>
<dbReference type="SUPFAM" id="SSF53686">
    <property type="entry name" value="Tryptophan synthase beta subunit-like PLP-dependent enzymes"/>
    <property type="match status" value="1"/>
</dbReference>